<evidence type="ECO:0000256" key="2">
    <source>
        <dbReference type="ARBA" id="ARBA00004251"/>
    </source>
</evidence>
<dbReference type="InterPro" id="IPR012493">
    <property type="entry name" value="Renin_rcpt"/>
</dbReference>
<evidence type="ECO:0000259" key="15">
    <source>
        <dbReference type="Pfam" id="PF25294"/>
    </source>
</evidence>
<dbReference type="GO" id="GO:0038023">
    <property type="term" value="F:signaling receptor activity"/>
    <property type="evidence" value="ECO:0007669"/>
    <property type="project" value="InterPro"/>
</dbReference>
<evidence type="ECO:0000313" key="16">
    <source>
        <dbReference type="Proteomes" id="UP000504634"/>
    </source>
</evidence>
<keyword evidence="7 13" id="KW-0732">Signal</keyword>
<dbReference type="Proteomes" id="UP000504634">
    <property type="component" value="Unplaced"/>
</dbReference>
<feature type="signal peptide" evidence="13">
    <location>
        <begin position="1"/>
        <end position="17"/>
    </location>
</feature>
<dbReference type="GO" id="GO:0009897">
    <property type="term" value="C:external side of plasma membrane"/>
    <property type="evidence" value="ECO:0007669"/>
    <property type="project" value="TreeGrafter"/>
</dbReference>
<proteinExistence type="predicted"/>
<keyword evidence="10 12" id="KW-0472">Membrane</keyword>
<keyword evidence="4" id="KW-1003">Cell membrane</keyword>
<evidence type="ECO:0000256" key="11">
    <source>
        <dbReference type="ARBA" id="ARBA00023170"/>
    </source>
</evidence>
<dbReference type="Pfam" id="PF07850">
    <property type="entry name" value="Renin_r"/>
    <property type="match status" value="1"/>
</dbReference>
<evidence type="ECO:0000256" key="6">
    <source>
        <dbReference type="ARBA" id="ARBA00022692"/>
    </source>
</evidence>
<feature type="chain" id="PRO_5027123495" evidence="13">
    <location>
        <begin position="18"/>
        <end position="320"/>
    </location>
</feature>
<dbReference type="PANTHER" id="PTHR13351:SF1">
    <property type="entry name" value="RENIN RECEPTOR"/>
    <property type="match status" value="1"/>
</dbReference>
<dbReference type="OrthoDB" id="7866065at2759"/>
<evidence type="ECO:0000256" key="1">
    <source>
        <dbReference type="ARBA" id="ARBA00004115"/>
    </source>
</evidence>
<keyword evidence="8" id="KW-0256">Endoplasmic reticulum</keyword>
<dbReference type="GO" id="GO:0030177">
    <property type="term" value="P:positive regulation of Wnt signaling pathway"/>
    <property type="evidence" value="ECO:0007669"/>
    <property type="project" value="TreeGrafter"/>
</dbReference>
<dbReference type="Pfam" id="PF25294">
    <property type="entry name" value="RENR_N"/>
    <property type="match status" value="1"/>
</dbReference>
<evidence type="ECO:0000256" key="10">
    <source>
        <dbReference type="ARBA" id="ARBA00023136"/>
    </source>
</evidence>
<comment type="subcellular location">
    <subcellularLocation>
        <location evidence="2">Cell membrane</location>
        <topology evidence="2">Single-pass type I membrane protein</topology>
    </subcellularLocation>
    <subcellularLocation>
        <location evidence="1">Endoplasmic reticulum membrane</location>
        <topology evidence="1">Single-pass type I membrane protein</topology>
    </subcellularLocation>
    <subcellularLocation>
        <location evidence="3">Vesicle</location>
    </subcellularLocation>
</comment>
<dbReference type="RefSeq" id="XP_030371860.1">
    <property type="nucleotide sequence ID" value="XM_030516000.1"/>
</dbReference>
<feature type="domain" description="Renin receptor-like C-terminal transmembrane spanning segment" evidence="14">
    <location>
        <begin position="256"/>
        <end position="319"/>
    </location>
</feature>
<accession>A0A6J2T976</accession>
<evidence type="ECO:0000256" key="5">
    <source>
        <dbReference type="ARBA" id="ARBA00022685"/>
    </source>
</evidence>
<evidence type="ECO:0000256" key="12">
    <source>
        <dbReference type="SAM" id="Phobius"/>
    </source>
</evidence>
<evidence type="ECO:0000256" key="8">
    <source>
        <dbReference type="ARBA" id="ARBA00022824"/>
    </source>
</evidence>
<evidence type="ECO:0000256" key="3">
    <source>
        <dbReference type="ARBA" id="ARBA00004373"/>
    </source>
</evidence>
<feature type="domain" description="Renin receptor N-terminal" evidence="15">
    <location>
        <begin position="18"/>
        <end position="224"/>
    </location>
</feature>
<feature type="transmembrane region" description="Helical" evidence="12">
    <location>
        <begin position="274"/>
        <end position="297"/>
    </location>
</feature>
<evidence type="ECO:0000313" key="17">
    <source>
        <dbReference type="RefSeq" id="XP_030371860.1"/>
    </source>
</evidence>
<evidence type="ECO:0000256" key="13">
    <source>
        <dbReference type="SAM" id="SignalP"/>
    </source>
</evidence>
<evidence type="ECO:0000256" key="4">
    <source>
        <dbReference type="ARBA" id="ARBA00022475"/>
    </source>
</evidence>
<name>A0A6J2T976_DROLE</name>
<keyword evidence="9 12" id="KW-1133">Transmembrane helix</keyword>
<dbReference type="InterPro" id="IPR057318">
    <property type="entry name" value="RENR_N"/>
</dbReference>
<evidence type="ECO:0000259" key="14">
    <source>
        <dbReference type="Pfam" id="PF07850"/>
    </source>
</evidence>
<sequence length="320" mass="34802">MFRNCVIFSLLIVAIHASGELTVLSSPKGISFKGNDALESYNVGDVLYAALGNAVNGESDWSGMIISDPFNLAKCIIAVHVQGTRHIETAGTFKTYDLVGSSTSNSLTALAADLEAANEPVCDINFEKYEDGIQSFKSCFGDLEAPTAKPTKHLSLSLHSADKQFLQQIGYINAASENLAEMLKTSNVLLVRLSVEGIAKGNGDESEALEEANKLISAAIGRLQVAAQKSSTSVLFIQTTDEEVSSSRSKRDVVPPNNTNPYSSVEYYDYNYPVIFNIILWFMVVFCLALLAICYAIGSMDPGRDSIIYRMTSTRMKKDN</sequence>
<dbReference type="GO" id="GO:0031982">
    <property type="term" value="C:vesicle"/>
    <property type="evidence" value="ECO:0007669"/>
    <property type="project" value="UniProtKB-SubCell"/>
</dbReference>
<keyword evidence="11" id="KW-0675">Receptor</keyword>
<keyword evidence="16" id="KW-1185">Reference proteome</keyword>
<dbReference type="PANTHER" id="PTHR13351">
    <property type="entry name" value="RENIN RECEPTOR"/>
    <property type="match status" value="1"/>
</dbReference>
<reference evidence="17" key="1">
    <citation type="submission" date="2025-08" db="UniProtKB">
        <authorList>
            <consortium name="RefSeq"/>
        </authorList>
    </citation>
    <scope>IDENTIFICATION</scope>
    <source>
        <strain evidence="17">11010-0011.00</strain>
        <tissue evidence="17">Whole body</tissue>
    </source>
</reference>
<gene>
    <name evidence="17" type="primary">LOC115622140</name>
</gene>
<evidence type="ECO:0000256" key="9">
    <source>
        <dbReference type="ARBA" id="ARBA00022989"/>
    </source>
</evidence>
<evidence type="ECO:0000256" key="7">
    <source>
        <dbReference type="ARBA" id="ARBA00022729"/>
    </source>
</evidence>
<dbReference type="GO" id="GO:0005789">
    <property type="term" value="C:endoplasmic reticulum membrane"/>
    <property type="evidence" value="ECO:0007669"/>
    <property type="project" value="UniProtKB-SubCell"/>
</dbReference>
<keyword evidence="6 12" id="KW-0812">Transmembrane</keyword>
<organism evidence="16 17">
    <name type="scientific">Drosophila lebanonensis</name>
    <name type="common">Fruit fly</name>
    <name type="synonym">Scaptodrosophila lebanonensis</name>
    <dbReference type="NCBI Taxonomy" id="7225"/>
    <lineage>
        <taxon>Eukaryota</taxon>
        <taxon>Metazoa</taxon>
        <taxon>Ecdysozoa</taxon>
        <taxon>Arthropoda</taxon>
        <taxon>Hexapoda</taxon>
        <taxon>Insecta</taxon>
        <taxon>Pterygota</taxon>
        <taxon>Neoptera</taxon>
        <taxon>Endopterygota</taxon>
        <taxon>Diptera</taxon>
        <taxon>Brachycera</taxon>
        <taxon>Muscomorpha</taxon>
        <taxon>Ephydroidea</taxon>
        <taxon>Drosophilidae</taxon>
        <taxon>Scaptodrosophila</taxon>
    </lineage>
</organism>
<dbReference type="AlphaFoldDB" id="A0A6J2T976"/>
<keyword evidence="5" id="KW-0165">Cleavage on pair of basic residues</keyword>
<protein>
    <submittedName>
        <fullName evidence="17">Renin receptor-like</fullName>
    </submittedName>
</protein>
<dbReference type="GeneID" id="115622140"/>
<dbReference type="GO" id="GO:0098588">
    <property type="term" value="C:bounding membrane of organelle"/>
    <property type="evidence" value="ECO:0007669"/>
    <property type="project" value="UniProtKB-ARBA"/>
</dbReference>
<dbReference type="InterPro" id="IPR056780">
    <property type="entry name" value="Renin_r_C"/>
</dbReference>